<evidence type="ECO:0000256" key="2">
    <source>
        <dbReference type="SAM" id="SignalP"/>
    </source>
</evidence>
<dbReference type="Proteomes" id="UP000469949">
    <property type="component" value="Unassembled WGS sequence"/>
</dbReference>
<gene>
    <name evidence="3" type="ORF">F8B43_1341</name>
</gene>
<feature type="signal peptide" evidence="2">
    <location>
        <begin position="1"/>
        <end position="23"/>
    </location>
</feature>
<feature type="region of interest" description="Disordered" evidence="1">
    <location>
        <begin position="71"/>
        <end position="99"/>
    </location>
</feature>
<evidence type="ECO:0000313" key="4">
    <source>
        <dbReference type="Proteomes" id="UP000469949"/>
    </source>
</evidence>
<protein>
    <submittedName>
        <fullName evidence="3">Uncharacterized protein</fullName>
    </submittedName>
</protein>
<dbReference type="EMBL" id="WEKV01000008">
    <property type="protein sequence ID" value="KAB7785940.1"/>
    <property type="molecule type" value="Genomic_DNA"/>
</dbReference>
<reference evidence="3 4" key="1">
    <citation type="submission" date="2019-10" db="EMBL/GenBank/DDBJ databases">
        <title>Draft Genome Sequence of the Caffeine Degrading Methylotroph Methylorubrum populi PINKEL.</title>
        <authorList>
            <person name="Dawson S.C."/>
            <person name="Zhang X."/>
            <person name="Wright M.E."/>
            <person name="Sharma G."/>
            <person name="Langner J.T."/>
            <person name="Ditty J.L."/>
            <person name="Subuyuj G.A."/>
        </authorList>
    </citation>
    <scope>NUCLEOTIDE SEQUENCE [LARGE SCALE GENOMIC DNA]</scope>
    <source>
        <strain evidence="3 4">Pinkel</strain>
    </source>
</reference>
<comment type="caution">
    <text evidence="3">The sequence shown here is derived from an EMBL/GenBank/DDBJ whole genome shotgun (WGS) entry which is preliminary data.</text>
</comment>
<feature type="chain" id="PRO_5033033597" evidence="2">
    <location>
        <begin position="24"/>
        <end position="99"/>
    </location>
</feature>
<organism evidence="3 4">
    <name type="scientific">Methylorubrum populi</name>
    <dbReference type="NCBI Taxonomy" id="223967"/>
    <lineage>
        <taxon>Bacteria</taxon>
        <taxon>Pseudomonadati</taxon>
        <taxon>Pseudomonadota</taxon>
        <taxon>Alphaproteobacteria</taxon>
        <taxon>Hyphomicrobiales</taxon>
        <taxon>Methylobacteriaceae</taxon>
        <taxon>Methylorubrum</taxon>
    </lineage>
</organism>
<evidence type="ECO:0000256" key="1">
    <source>
        <dbReference type="SAM" id="MobiDB-lite"/>
    </source>
</evidence>
<sequence>MRRIPTLAAGLVLGALGVTAASAAPALPQPGLIAGRPAETVDWHPSTRHWDHHFHAHQESLRYHQPAEAERRVHRSMRHADPRLHDPASAHPRYRLGYR</sequence>
<dbReference type="AlphaFoldDB" id="A0A833J753"/>
<proteinExistence type="predicted"/>
<name>A0A833J753_9HYPH</name>
<dbReference type="RefSeq" id="WP_152276412.1">
    <property type="nucleotide sequence ID" value="NZ_WEKV01000008.1"/>
</dbReference>
<evidence type="ECO:0000313" key="3">
    <source>
        <dbReference type="EMBL" id="KAB7785940.1"/>
    </source>
</evidence>
<accession>A0A833J753</accession>
<feature type="compositionally biased region" description="Basic and acidic residues" evidence="1">
    <location>
        <begin position="78"/>
        <end position="88"/>
    </location>
</feature>
<keyword evidence="2" id="KW-0732">Signal</keyword>